<dbReference type="PANTHER" id="PTHR11252:SF0">
    <property type="entry name" value="POLYRIBONUCLEOTIDE NUCLEOTIDYLTRANSFERASE 1, MITOCHONDRIAL"/>
    <property type="match status" value="1"/>
</dbReference>
<comment type="caution">
    <text evidence="10">The sequence shown here is derived from an EMBL/GenBank/DDBJ whole genome shotgun (WGS) entry which is preliminary data.</text>
</comment>
<gene>
    <name evidence="8" type="primary">pnp</name>
    <name evidence="10" type="ORF">FUSO3_04065</name>
</gene>
<dbReference type="Pfam" id="PF03725">
    <property type="entry name" value="RNase_PH_C"/>
    <property type="match status" value="1"/>
</dbReference>
<dbReference type="Pfam" id="PF03726">
    <property type="entry name" value="PNPase"/>
    <property type="match status" value="1"/>
</dbReference>
<dbReference type="PIRSF" id="PIRSF005499">
    <property type="entry name" value="PNPase"/>
    <property type="match status" value="1"/>
</dbReference>
<dbReference type="Gene3D" id="3.30.230.70">
    <property type="entry name" value="GHMP Kinase, N-terminal domain"/>
    <property type="match status" value="2"/>
</dbReference>
<evidence type="ECO:0000313" key="11">
    <source>
        <dbReference type="Proteomes" id="UP000027473"/>
    </source>
</evidence>
<dbReference type="NCBIfam" id="NF008805">
    <property type="entry name" value="PRK11824.1"/>
    <property type="match status" value="1"/>
</dbReference>
<evidence type="ECO:0000256" key="7">
    <source>
        <dbReference type="ARBA" id="ARBA00022884"/>
    </source>
</evidence>
<evidence type="ECO:0000256" key="2">
    <source>
        <dbReference type="ARBA" id="ARBA00022490"/>
    </source>
</evidence>
<accession>A0AB73BX78</accession>
<dbReference type="SUPFAM" id="SSF55666">
    <property type="entry name" value="Ribonuclease PH domain 2-like"/>
    <property type="match status" value="2"/>
</dbReference>
<organism evidence="10 11">
    <name type="scientific">Fusobacterium necrophorum BL</name>
    <dbReference type="NCBI Taxonomy" id="1441732"/>
    <lineage>
        <taxon>Bacteria</taxon>
        <taxon>Fusobacteriati</taxon>
        <taxon>Fusobacteriota</taxon>
        <taxon>Fusobacteriia</taxon>
        <taxon>Fusobacteriales</taxon>
        <taxon>Fusobacteriaceae</taxon>
        <taxon>Fusobacterium</taxon>
    </lineage>
</organism>
<evidence type="ECO:0000256" key="6">
    <source>
        <dbReference type="ARBA" id="ARBA00022842"/>
    </source>
</evidence>
<dbReference type="SUPFAM" id="SSF50249">
    <property type="entry name" value="Nucleic acid-binding proteins"/>
    <property type="match status" value="1"/>
</dbReference>
<evidence type="ECO:0000256" key="4">
    <source>
        <dbReference type="ARBA" id="ARBA00022695"/>
    </source>
</evidence>
<dbReference type="InterPro" id="IPR012340">
    <property type="entry name" value="NA-bd_OB-fold"/>
</dbReference>
<dbReference type="InterPro" id="IPR015847">
    <property type="entry name" value="ExoRNase_PH_dom2"/>
</dbReference>
<dbReference type="InterPro" id="IPR027408">
    <property type="entry name" value="PNPase/RNase_PH_dom_sf"/>
</dbReference>
<dbReference type="CDD" id="cd02393">
    <property type="entry name" value="KH-I_PNPase"/>
    <property type="match status" value="1"/>
</dbReference>
<dbReference type="FunFam" id="2.40.50.140:FF:000189">
    <property type="entry name" value="Polyribonucleotide nucleotidyltransferase, putative"/>
    <property type="match status" value="1"/>
</dbReference>
<comment type="subcellular location">
    <subcellularLocation>
        <location evidence="8">Cytoplasm</location>
    </subcellularLocation>
</comment>
<evidence type="ECO:0000256" key="1">
    <source>
        <dbReference type="ARBA" id="ARBA00007404"/>
    </source>
</evidence>
<proteinExistence type="inferred from homology"/>
<keyword evidence="2 8" id="KW-0963">Cytoplasm</keyword>
<dbReference type="InterPro" id="IPR003029">
    <property type="entry name" value="S1_domain"/>
</dbReference>
<feature type="binding site" evidence="8">
    <location>
        <position position="531"/>
    </location>
    <ligand>
        <name>Mg(2+)</name>
        <dbReference type="ChEBI" id="CHEBI:18420"/>
    </ligand>
</feature>
<dbReference type="GO" id="GO:0003723">
    <property type="term" value="F:RNA binding"/>
    <property type="evidence" value="ECO:0007669"/>
    <property type="project" value="UniProtKB-UniRule"/>
</dbReference>
<dbReference type="InterPro" id="IPR004088">
    <property type="entry name" value="KH_dom_type_1"/>
</dbReference>
<dbReference type="SMART" id="SM00322">
    <property type="entry name" value="KH"/>
    <property type="match status" value="1"/>
</dbReference>
<protein>
    <recommendedName>
        <fullName evidence="8">Polyribonucleotide nucleotidyltransferase</fullName>
        <ecNumber evidence="8">2.7.7.8</ecNumber>
    </recommendedName>
    <alternativeName>
        <fullName evidence="8">Polynucleotide phosphorylase</fullName>
        <shortName evidence="8">PNPase</shortName>
    </alternativeName>
</protein>
<evidence type="ECO:0000256" key="5">
    <source>
        <dbReference type="ARBA" id="ARBA00022723"/>
    </source>
</evidence>
<dbReference type="FunFam" id="3.30.230.70:FF:000002">
    <property type="entry name" value="Polyribonucleotide nucleotidyltransferase"/>
    <property type="match status" value="1"/>
</dbReference>
<feature type="domain" description="S1 motif" evidence="9">
    <location>
        <begin position="666"/>
        <end position="733"/>
    </location>
</feature>
<dbReference type="EMBL" id="JAAC01000061">
    <property type="protein sequence ID" value="KDE63870.1"/>
    <property type="molecule type" value="Genomic_DNA"/>
</dbReference>
<keyword evidence="3 8" id="KW-0808">Transferase</keyword>
<comment type="similarity">
    <text evidence="1 8">Belongs to the polyribonucleotide nucleotidyltransferase family.</text>
</comment>
<evidence type="ECO:0000313" key="10">
    <source>
        <dbReference type="EMBL" id="KDE63870.1"/>
    </source>
</evidence>
<dbReference type="PROSITE" id="PS50084">
    <property type="entry name" value="KH_TYPE_1"/>
    <property type="match status" value="1"/>
</dbReference>
<evidence type="ECO:0000256" key="3">
    <source>
        <dbReference type="ARBA" id="ARBA00022679"/>
    </source>
</evidence>
<dbReference type="Proteomes" id="UP000027473">
    <property type="component" value="Unassembled WGS sequence"/>
</dbReference>
<evidence type="ECO:0000256" key="8">
    <source>
        <dbReference type="HAMAP-Rule" id="MF_01595"/>
    </source>
</evidence>
<dbReference type="Gene3D" id="3.30.1370.10">
    <property type="entry name" value="K Homology domain, type 1"/>
    <property type="match status" value="1"/>
</dbReference>
<dbReference type="InterPro" id="IPR004087">
    <property type="entry name" value="KH_dom"/>
</dbReference>
<name>A0AB73BX78_9FUSO</name>
<dbReference type="GO" id="GO:0000175">
    <property type="term" value="F:3'-5'-RNA exonuclease activity"/>
    <property type="evidence" value="ECO:0007669"/>
    <property type="project" value="TreeGrafter"/>
</dbReference>
<dbReference type="CDD" id="cd04472">
    <property type="entry name" value="S1_PNPase"/>
    <property type="match status" value="1"/>
</dbReference>
<dbReference type="SUPFAM" id="SSF54791">
    <property type="entry name" value="Eukaryotic type KH-domain (KH-domain type I)"/>
    <property type="match status" value="1"/>
</dbReference>
<dbReference type="FunFam" id="3.30.230.70:FF:000001">
    <property type="entry name" value="Polyribonucleotide nucleotidyltransferase"/>
    <property type="match status" value="1"/>
</dbReference>
<evidence type="ECO:0000259" key="9">
    <source>
        <dbReference type="PROSITE" id="PS50126"/>
    </source>
</evidence>
<dbReference type="GO" id="GO:0004654">
    <property type="term" value="F:polyribonucleotide nucleotidyltransferase activity"/>
    <property type="evidence" value="ECO:0007669"/>
    <property type="project" value="UniProtKB-UniRule"/>
</dbReference>
<dbReference type="FunFam" id="3.30.1370.10:FF:000001">
    <property type="entry name" value="Polyribonucleotide nucleotidyltransferase"/>
    <property type="match status" value="1"/>
</dbReference>
<dbReference type="GO" id="GO:0006396">
    <property type="term" value="P:RNA processing"/>
    <property type="evidence" value="ECO:0007669"/>
    <property type="project" value="InterPro"/>
</dbReference>
<feature type="binding site" evidence="8">
    <location>
        <position position="537"/>
    </location>
    <ligand>
        <name>Mg(2+)</name>
        <dbReference type="ChEBI" id="CHEBI:18420"/>
    </ligand>
</feature>
<dbReference type="AlphaFoldDB" id="A0AB73BX78"/>
<dbReference type="CDD" id="cd11363">
    <property type="entry name" value="RNase_PH_PNPase_1"/>
    <property type="match status" value="1"/>
</dbReference>
<dbReference type="InterPro" id="IPR036612">
    <property type="entry name" value="KH_dom_type_1_sf"/>
</dbReference>
<sequence length="743" mass="82587">MKEKQVSDFTLIFKKISDIIWGKKEEKIEKKKIGGTMFDEKTLEMELAGRSLKVSTGKIARQSCGAIMIQYGDTVLLSTVNRSKEARKGVDFFPLTVDYIEKFYAAGKFPGGFNKRESRPSTDATLIARLIDRPIRPMFPEGFTYDVHIVNTVFSFDEKNTPDYLGIIASSLALSISDIPFLGPVAGVVVGYIDGEFVLNPTPEQLEKSLLDLSVAGTKEAVNMVEAGAKELDEETMLKAILFAHENIKKICAFQEEFVKICGKEKITFEKEEVDPMISSFIEEHGHERLQQAVLTLGKKNREEAVDSLEEELLEAFVAKHYPEIPEEELPEEPILAFKKYYHDLMKTLVREAILYKKHRVDGRSTTEIRPLDAQINVLPIPHGSALFTRGETQSLATATLGTKEDEQLVDNLEKEYYKKFYLHYNFPPYSVGETGRMGAPGRRELGHGSLAERALRYVIPTEEEFPYTIRVVSDITESNGSSSQASICGGSLALMSAGVPIKEHVAGIAMGLIKEGEEFTVLTDIMGLEDHLGDMDFKVAGTKSGITALQMDIKITGITEEIMRIALNQAHVARQQILEVMNAAISSPADLKPNVPRIQQIMIPKDKIAILIGPAGKNIKGIIEETGSTIDITDDGKVSIFSKDADVLEHTLRLVNNYVKDVELNEVYEGKVVGIQKFGAFMEILPGKEGLLHISEISKERVSNVEDVLKIGDVFKVKVISMENGKIALSKKKLDVEYKVAE</sequence>
<reference evidence="10 11" key="1">
    <citation type="submission" date="2014-01" db="EMBL/GenBank/DDBJ databases">
        <title>Comparative genomics of Fusobacterium necrophorum wild isolates.</title>
        <authorList>
            <person name="Kittichotirat W."/>
            <person name="Bumgarner R.E."/>
            <person name="Lawrence P."/>
        </authorList>
    </citation>
    <scope>NUCLEOTIDE SEQUENCE [LARGE SCALE GENOMIC DNA]</scope>
    <source>
        <strain evidence="10 11">BL</strain>
    </source>
</reference>
<keyword evidence="7 8" id="KW-0694">RNA-binding</keyword>
<dbReference type="GO" id="GO:0000287">
    <property type="term" value="F:magnesium ion binding"/>
    <property type="evidence" value="ECO:0007669"/>
    <property type="project" value="UniProtKB-UniRule"/>
</dbReference>
<dbReference type="Pfam" id="PF00013">
    <property type="entry name" value="KH_1"/>
    <property type="match status" value="1"/>
</dbReference>
<dbReference type="Pfam" id="PF01138">
    <property type="entry name" value="RNase_PH"/>
    <property type="match status" value="2"/>
</dbReference>
<dbReference type="InterPro" id="IPR036456">
    <property type="entry name" value="PNPase_PH_RNA-bd_sf"/>
</dbReference>
<dbReference type="InterPro" id="IPR012162">
    <property type="entry name" value="PNPase"/>
</dbReference>
<dbReference type="PANTHER" id="PTHR11252">
    <property type="entry name" value="POLYRIBONUCLEOTIDE NUCLEOTIDYLTRANSFERASE"/>
    <property type="match status" value="1"/>
</dbReference>
<dbReference type="SMART" id="SM00316">
    <property type="entry name" value="S1"/>
    <property type="match status" value="1"/>
</dbReference>
<dbReference type="GO" id="GO:0005829">
    <property type="term" value="C:cytosol"/>
    <property type="evidence" value="ECO:0007669"/>
    <property type="project" value="TreeGrafter"/>
</dbReference>
<keyword evidence="5 8" id="KW-0479">Metal-binding</keyword>
<dbReference type="NCBIfam" id="TIGR03591">
    <property type="entry name" value="polynuc_phos"/>
    <property type="match status" value="1"/>
</dbReference>
<dbReference type="InterPro" id="IPR015848">
    <property type="entry name" value="PNPase_PH_RNA-bd_bac/org-type"/>
</dbReference>
<comment type="cofactor">
    <cofactor evidence="8">
        <name>Mg(2+)</name>
        <dbReference type="ChEBI" id="CHEBI:18420"/>
    </cofactor>
</comment>
<dbReference type="GO" id="GO:0006402">
    <property type="term" value="P:mRNA catabolic process"/>
    <property type="evidence" value="ECO:0007669"/>
    <property type="project" value="UniProtKB-UniRule"/>
</dbReference>
<dbReference type="InterPro" id="IPR001247">
    <property type="entry name" value="ExoRNase_PH_dom1"/>
</dbReference>
<dbReference type="InterPro" id="IPR036345">
    <property type="entry name" value="ExoRNase_PH_dom2_sf"/>
</dbReference>
<dbReference type="PROSITE" id="PS50126">
    <property type="entry name" value="S1"/>
    <property type="match status" value="1"/>
</dbReference>
<dbReference type="SUPFAM" id="SSF54211">
    <property type="entry name" value="Ribosomal protein S5 domain 2-like"/>
    <property type="match status" value="2"/>
</dbReference>
<dbReference type="InterPro" id="IPR020568">
    <property type="entry name" value="Ribosomal_Su5_D2-typ_SF"/>
</dbReference>
<comment type="catalytic activity">
    <reaction evidence="8">
        <text>RNA(n+1) + phosphate = RNA(n) + a ribonucleoside 5'-diphosphate</text>
        <dbReference type="Rhea" id="RHEA:22096"/>
        <dbReference type="Rhea" id="RHEA-COMP:14527"/>
        <dbReference type="Rhea" id="RHEA-COMP:17342"/>
        <dbReference type="ChEBI" id="CHEBI:43474"/>
        <dbReference type="ChEBI" id="CHEBI:57930"/>
        <dbReference type="ChEBI" id="CHEBI:140395"/>
        <dbReference type="EC" id="2.7.7.8"/>
    </reaction>
</comment>
<comment type="function">
    <text evidence="8">Involved in mRNA degradation. Catalyzes the phosphorolysis of single-stranded polyribonucleotides processively in the 3'- to 5'-direction.</text>
</comment>
<dbReference type="Gene3D" id="2.40.50.140">
    <property type="entry name" value="Nucleic acid-binding proteins"/>
    <property type="match status" value="1"/>
</dbReference>
<dbReference type="CDD" id="cd11364">
    <property type="entry name" value="RNase_PH_PNPase_2"/>
    <property type="match status" value="1"/>
</dbReference>
<keyword evidence="6 8" id="KW-0460">Magnesium</keyword>
<dbReference type="EC" id="2.7.7.8" evidence="8"/>
<keyword evidence="4 8" id="KW-0548">Nucleotidyltransferase</keyword>
<dbReference type="Pfam" id="PF00575">
    <property type="entry name" value="S1"/>
    <property type="match status" value="1"/>
</dbReference>
<dbReference type="SUPFAM" id="SSF46915">
    <property type="entry name" value="Polynucleotide phosphorylase/guanosine pentaphosphate synthase (PNPase/GPSI), domain 3"/>
    <property type="match status" value="1"/>
</dbReference>
<dbReference type="HAMAP" id="MF_01595">
    <property type="entry name" value="PNPase"/>
    <property type="match status" value="1"/>
</dbReference>